<dbReference type="SUPFAM" id="SSF53335">
    <property type="entry name" value="S-adenosyl-L-methionine-dependent methyltransferases"/>
    <property type="match status" value="1"/>
</dbReference>
<gene>
    <name evidence="3" type="ORF">ABIQ69_00850</name>
</gene>
<keyword evidence="3" id="KW-0489">Methyltransferase</keyword>
<feature type="domain" description="Methyltransferase" evidence="2">
    <location>
        <begin position="46"/>
        <end position="136"/>
    </location>
</feature>
<dbReference type="Gene3D" id="3.40.50.150">
    <property type="entry name" value="Vaccinia Virus protein VP39"/>
    <property type="match status" value="1"/>
</dbReference>
<proteinExistence type="predicted"/>
<keyword evidence="1 3" id="KW-0808">Transferase</keyword>
<reference evidence="3" key="1">
    <citation type="submission" date="2024-05" db="EMBL/GenBank/DDBJ databases">
        <authorList>
            <person name="Yu L."/>
        </authorList>
    </citation>
    <scope>NUCLEOTIDE SEQUENCE</scope>
    <source>
        <strain evidence="3">G08B096</strain>
    </source>
</reference>
<dbReference type="InterPro" id="IPR029063">
    <property type="entry name" value="SAM-dependent_MTases_sf"/>
</dbReference>
<dbReference type="GO" id="GO:0008168">
    <property type="term" value="F:methyltransferase activity"/>
    <property type="evidence" value="ECO:0007669"/>
    <property type="project" value="UniProtKB-KW"/>
</dbReference>
<name>A0AAU7W9A0_9MICO</name>
<evidence type="ECO:0000259" key="2">
    <source>
        <dbReference type="Pfam" id="PF13649"/>
    </source>
</evidence>
<evidence type="ECO:0000313" key="3">
    <source>
        <dbReference type="EMBL" id="XBX82490.1"/>
    </source>
</evidence>
<organism evidence="3">
    <name type="scientific">Agromyces sp. G08B096</name>
    <dbReference type="NCBI Taxonomy" id="3156399"/>
    <lineage>
        <taxon>Bacteria</taxon>
        <taxon>Bacillati</taxon>
        <taxon>Actinomycetota</taxon>
        <taxon>Actinomycetes</taxon>
        <taxon>Micrococcales</taxon>
        <taxon>Microbacteriaceae</taxon>
        <taxon>Agromyces</taxon>
    </lineage>
</organism>
<dbReference type="CDD" id="cd02440">
    <property type="entry name" value="AdoMet_MTases"/>
    <property type="match status" value="1"/>
</dbReference>
<dbReference type="GO" id="GO:0032259">
    <property type="term" value="P:methylation"/>
    <property type="evidence" value="ECO:0007669"/>
    <property type="project" value="UniProtKB-KW"/>
</dbReference>
<accession>A0AAU7W9A0</accession>
<dbReference type="RefSeq" id="WP_350348507.1">
    <property type="nucleotide sequence ID" value="NZ_CP158374.1"/>
</dbReference>
<sequence length="206" mass="22202">MTFDAVRAAYGSRVAEYVEAVGEVEHVPDDDRRRILEWATGVTGPVLDVGSGPGQWTDLLRRAGVDIEGVEPVPEFVAQARRLYPDSRYHEGRAERLDAPDASLGGILAWYSLIHTDPEAIDPPLAEFARALAPGGSLLVGFFTGARLEPFEHAVVTAYYWPAKQLAGRIESAGFTIDAVHVRFDPGVAPGPGSRPQAIVVATRTA</sequence>
<dbReference type="EC" id="2.1.1.-" evidence="3"/>
<dbReference type="Pfam" id="PF13649">
    <property type="entry name" value="Methyltransf_25"/>
    <property type="match status" value="1"/>
</dbReference>
<dbReference type="AlphaFoldDB" id="A0AAU7W9A0"/>
<dbReference type="InterPro" id="IPR041698">
    <property type="entry name" value="Methyltransf_25"/>
</dbReference>
<dbReference type="EMBL" id="CP158374">
    <property type="protein sequence ID" value="XBX82490.1"/>
    <property type="molecule type" value="Genomic_DNA"/>
</dbReference>
<evidence type="ECO:0000256" key="1">
    <source>
        <dbReference type="ARBA" id="ARBA00022679"/>
    </source>
</evidence>
<protein>
    <submittedName>
        <fullName evidence="3">Class I SAM-dependent methyltransferase</fullName>
        <ecNumber evidence="3">2.1.1.-</ecNumber>
    </submittedName>
</protein>
<dbReference type="PANTHER" id="PTHR43861">
    <property type="entry name" value="TRANS-ACONITATE 2-METHYLTRANSFERASE-RELATED"/>
    <property type="match status" value="1"/>
</dbReference>